<dbReference type="Proteomes" id="UP000214880">
    <property type="component" value="Unassembled WGS sequence"/>
</dbReference>
<name>A0A1G9UYI3_9FIRM</name>
<dbReference type="InterPro" id="IPR029002">
    <property type="entry name" value="PLPC/GPLD1"/>
</dbReference>
<feature type="chain" id="PRO_5038894316" description="Phospholipase C" evidence="8">
    <location>
        <begin position="21"/>
        <end position="242"/>
    </location>
</feature>
<dbReference type="SUPFAM" id="SSF48537">
    <property type="entry name" value="Phospholipase C/P1 nuclease"/>
    <property type="match status" value="1"/>
</dbReference>
<keyword evidence="5" id="KW-0378">Hydrolase</keyword>
<evidence type="ECO:0000313" key="10">
    <source>
        <dbReference type="EMBL" id="SDM64725.1"/>
    </source>
</evidence>
<evidence type="ECO:0000313" key="11">
    <source>
        <dbReference type="Proteomes" id="UP000214880"/>
    </source>
</evidence>
<dbReference type="EMBL" id="FNHB01000006">
    <property type="protein sequence ID" value="SDM64725.1"/>
    <property type="molecule type" value="Genomic_DNA"/>
</dbReference>
<evidence type="ECO:0000256" key="2">
    <source>
        <dbReference type="ARBA" id="ARBA00018391"/>
    </source>
</evidence>
<feature type="signal peptide" evidence="8">
    <location>
        <begin position="1"/>
        <end position="20"/>
    </location>
</feature>
<dbReference type="OrthoDB" id="1677163at2"/>
<evidence type="ECO:0000256" key="5">
    <source>
        <dbReference type="ARBA" id="ARBA00022801"/>
    </source>
</evidence>
<dbReference type="InterPro" id="IPR001531">
    <property type="entry name" value="Zn_PLipaseC"/>
</dbReference>
<protein>
    <recommendedName>
        <fullName evidence="2">Phospholipase C</fullName>
        <ecNumber evidence="1">3.1.4.3</ecNumber>
    </recommendedName>
    <alternativeName>
        <fullName evidence="7">Phosphatidylcholine cholinephosphohydrolase</fullName>
    </alternativeName>
</protein>
<evidence type="ECO:0000256" key="7">
    <source>
        <dbReference type="ARBA" id="ARBA00031285"/>
    </source>
</evidence>
<dbReference type="PROSITE" id="PS51346">
    <property type="entry name" value="PROKAR_ZN_DEPEND_PLPC_2"/>
    <property type="match status" value="1"/>
</dbReference>
<dbReference type="Pfam" id="PF00882">
    <property type="entry name" value="Zn_dep_PLPC"/>
    <property type="match status" value="1"/>
</dbReference>
<dbReference type="CDD" id="cd11009">
    <property type="entry name" value="Zn_dep_PLPC"/>
    <property type="match status" value="1"/>
</dbReference>
<dbReference type="EC" id="3.1.4.3" evidence="1"/>
<evidence type="ECO:0000256" key="6">
    <source>
        <dbReference type="ARBA" id="ARBA00022833"/>
    </source>
</evidence>
<accession>A0A1G9UYI3</accession>
<organism evidence="10 11">
    <name type="scientific">Dendrosporobacter quercicolus</name>
    <dbReference type="NCBI Taxonomy" id="146817"/>
    <lineage>
        <taxon>Bacteria</taxon>
        <taxon>Bacillati</taxon>
        <taxon>Bacillota</taxon>
        <taxon>Negativicutes</taxon>
        <taxon>Selenomonadales</taxon>
        <taxon>Sporomusaceae</taxon>
        <taxon>Dendrosporobacter</taxon>
    </lineage>
</organism>
<keyword evidence="4 8" id="KW-0732">Signal</keyword>
<evidence type="ECO:0000256" key="4">
    <source>
        <dbReference type="ARBA" id="ARBA00022729"/>
    </source>
</evidence>
<keyword evidence="6" id="KW-0862">Zinc</keyword>
<evidence type="ECO:0000259" key="9">
    <source>
        <dbReference type="PROSITE" id="PS51346"/>
    </source>
</evidence>
<keyword evidence="3" id="KW-0479">Metal-binding</keyword>
<dbReference type="STRING" id="146817.SAMN04488502_106102"/>
<dbReference type="InterPro" id="IPR008947">
    <property type="entry name" value="PLipase_C/P1_nuclease_dom_sf"/>
</dbReference>
<evidence type="ECO:0000256" key="1">
    <source>
        <dbReference type="ARBA" id="ARBA00012018"/>
    </source>
</evidence>
<proteinExistence type="predicted"/>
<evidence type="ECO:0000256" key="8">
    <source>
        <dbReference type="SAM" id="SignalP"/>
    </source>
</evidence>
<dbReference type="RefSeq" id="WP_092073642.1">
    <property type="nucleotide sequence ID" value="NZ_FNHB01000006.1"/>
</dbReference>
<keyword evidence="11" id="KW-1185">Reference proteome</keyword>
<feature type="domain" description="Zn-dependent PLC" evidence="9">
    <location>
        <begin position="22"/>
        <end position="237"/>
    </location>
</feature>
<dbReference type="SMART" id="SM00770">
    <property type="entry name" value="Zn_dep_PLPC"/>
    <property type="match status" value="1"/>
</dbReference>
<sequence>MSFPALGNASMLLGAKVLLAAVSPLQGFFDQPGIAHEFCNRQAVTILARDGNTGYARLLSTYMTELNAGVYWADKGWKNVGHYYEPVGGRGLWQFSNALESFNSYYYRCLTALGGGKIRDAVFFLGAAAHLLQDLCVPHHARAKVFNGHKEYEGWVKAHYFSYAVDRFSGFNCRPDNQRLLLDNAAMAADLYDLVDSERGNARYHEVTAIALPQAQRATARLFEQFCQCVQSMASFKLITVA</sequence>
<dbReference type="GO" id="GO:0034480">
    <property type="term" value="F:phosphatidylcholine phospholipase C activity"/>
    <property type="evidence" value="ECO:0007669"/>
    <property type="project" value="UniProtKB-EC"/>
</dbReference>
<dbReference type="Gene3D" id="1.10.575.10">
    <property type="entry name" value="P1 Nuclease"/>
    <property type="match status" value="1"/>
</dbReference>
<evidence type="ECO:0000256" key="3">
    <source>
        <dbReference type="ARBA" id="ARBA00022723"/>
    </source>
</evidence>
<dbReference type="GO" id="GO:0008270">
    <property type="term" value="F:zinc ion binding"/>
    <property type="evidence" value="ECO:0007669"/>
    <property type="project" value="InterPro"/>
</dbReference>
<reference evidence="10 11" key="1">
    <citation type="submission" date="2016-10" db="EMBL/GenBank/DDBJ databases">
        <authorList>
            <person name="de Groot N.N."/>
        </authorList>
    </citation>
    <scope>NUCLEOTIDE SEQUENCE [LARGE SCALE GENOMIC DNA]</scope>
    <source>
        <strain evidence="10 11">DSM 1736</strain>
    </source>
</reference>
<gene>
    <name evidence="10" type="ORF">SAMN04488502_106102</name>
</gene>
<dbReference type="AlphaFoldDB" id="A0A1G9UYI3"/>